<comment type="caution">
    <text evidence="1">The sequence shown here is derived from an EMBL/GenBank/DDBJ whole genome shotgun (WGS) entry which is preliminary data.</text>
</comment>
<proteinExistence type="predicted"/>
<reference evidence="1" key="2">
    <citation type="journal article" date="2023" name="IMA Fungus">
        <title>Comparative genomic study of the Penicillium genus elucidates a diverse pangenome and 15 lateral gene transfer events.</title>
        <authorList>
            <person name="Petersen C."/>
            <person name="Sorensen T."/>
            <person name="Nielsen M.R."/>
            <person name="Sondergaard T.E."/>
            <person name="Sorensen J.L."/>
            <person name="Fitzpatrick D.A."/>
            <person name="Frisvad J.C."/>
            <person name="Nielsen K.L."/>
        </authorList>
    </citation>
    <scope>NUCLEOTIDE SEQUENCE</scope>
    <source>
        <strain evidence="1">IBT 30728</strain>
    </source>
</reference>
<dbReference type="EMBL" id="JAPWDQ010000006">
    <property type="protein sequence ID" value="KAJ5483973.1"/>
    <property type="molecule type" value="Genomic_DNA"/>
</dbReference>
<dbReference type="AlphaFoldDB" id="A0A9W9X5A1"/>
<name>A0A9W9X5A1_9EURO</name>
<organism evidence="1 2">
    <name type="scientific">Penicillium diatomitis</name>
    <dbReference type="NCBI Taxonomy" id="2819901"/>
    <lineage>
        <taxon>Eukaryota</taxon>
        <taxon>Fungi</taxon>
        <taxon>Dikarya</taxon>
        <taxon>Ascomycota</taxon>
        <taxon>Pezizomycotina</taxon>
        <taxon>Eurotiomycetes</taxon>
        <taxon>Eurotiomycetidae</taxon>
        <taxon>Eurotiales</taxon>
        <taxon>Aspergillaceae</taxon>
        <taxon>Penicillium</taxon>
    </lineage>
</organism>
<dbReference type="RefSeq" id="XP_056789243.1">
    <property type="nucleotide sequence ID" value="XM_056935371.1"/>
</dbReference>
<dbReference type="GeneID" id="81625620"/>
<dbReference type="Proteomes" id="UP001148312">
    <property type="component" value="Unassembled WGS sequence"/>
</dbReference>
<protein>
    <submittedName>
        <fullName evidence="1">Amidase</fullName>
    </submittedName>
</protein>
<sequence>MTDVRAVTFTSGLTVDPRLDALTELDKKYVPRIEINKREWERFSPWRCVTADADTFKDGETLVTAKLVDEIIEDGEKKSSRDEIIYERHKP</sequence>
<evidence type="ECO:0000313" key="1">
    <source>
        <dbReference type="EMBL" id="KAJ5483973.1"/>
    </source>
</evidence>
<keyword evidence="2" id="KW-1185">Reference proteome</keyword>
<gene>
    <name evidence="1" type="ORF">N7539_005769</name>
</gene>
<accession>A0A9W9X5A1</accession>
<reference evidence="1" key="1">
    <citation type="submission" date="2022-12" db="EMBL/GenBank/DDBJ databases">
        <authorList>
            <person name="Petersen C."/>
        </authorList>
    </citation>
    <scope>NUCLEOTIDE SEQUENCE</scope>
    <source>
        <strain evidence="1">IBT 30728</strain>
    </source>
</reference>
<evidence type="ECO:0000313" key="2">
    <source>
        <dbReference type="Proteomes" id="UP001148312"/>
    </source>
</evidence>